<evidence type="ECO:0000259" key="7">
    <source>
        <dbReference type="SMART" id="SM00244"/>
    </source>
</evidence>
<dbReference type="AlphaFoldDB" id="A0A419EPX2"/>
<accession>A0A419EPX2</accession>
<evidence type="ECO:0000256" key="5">
    <source>
        <dbReference type="ARBA" id="ARBA00023136"/>
    </source>
</evidence>
<protein>
    <recommendedName>
        <fullName evidence="6">Protein HflC</fullName>
    </recommendedName>
</protein>
<dbReference type="InterPro" id="IPR010200">
    <property type="entry name" value="HflC"/>
</dbReference>
<dbReference type="PANTHER" id="PTHR42911">
    <property type="entry name" value="MODULATOR OF FTSH PROTEASE HFLC"/>
    <property type="match status" value="1"/>
</dbReference>
<gene>
    <name evidence="8" type="primary">hflC</name>
    <name evidence="8" type="ORF">C4532_18135</name>
</gene>
<comment type="subcellular location">
    <subcellularLocation>
        <location evidence="1">Membrane</location>
        <topology evidence="1">Single-pass membrane protein</topology>
    </subcellularLocation>
</comment>
<evidence type="ECO:0000256" key="1">
    <source>
        <dbReference type="ARBA" id="ARBA00004167"/>
    </source>
</evidence>
<evidence type="ECO:0000256" key="2">
    <source>
        <dbReference type="ARBA" id="ARBA00007862"/>
    </source>
</evidence>
<dbReference type="InterPro" id="IPR036013">
    <property type="entry name" value="Band_7/SPFH_dom_sf"/>
</dbReference>
<comment type="function">
    <text evidence="6">HflC and HflK could regulate a protease.</text>
</comment>
<evidence type="ECO:0000313" key="9">
    <source>
        <dbReference type="Proteomes" id="UP000285961"/>
    </source>
</evidence>
<reference evidence="8 9" key="1">
    <citation type="journal article" date="2017" name="ISME J.">
        <title>Energy and carbon metabolisms in a deep terrestrial subsurface fluid microbial community.</title>
        <authorList>
            <person name="Momper L."/>
            <person name="Jungbluth S.P."/>
            <person name="Lee M.D."/>
            <person name="Amend J.P."/>
        </authorList>
    </citation>
    <scope>NUCLEOTIDE SEQUENCE [LARGE SCALE GENOMIC DNA]</scope>
    <source>
        <strain evidence="8">SURF_17</strain>
    </source>
</reference>
<keyword evidence="8" id="KW-0378">Hydrolase</keyword>
<dbReference type="Proteomes" id="UP000285961">
    <property type="component" value="Unassembled WGS sequence"/>
</dbReference>
<name>A0A419EPX2_9BACT</name>
<comment type="similarity">
    <text evidence="2 6">Belongs to the band 7/mec-2 family. HflC subfamily.</text>
</comment>
<keyword evidence="3" id="KW-0812">Transmembrane</keyword>
<dbReference type="Gene3D" id="3.30.479.30">
    <property type="entry name" value="Band 7 domain"/>
    <property type="match status" value="1"/>
</dbReference>
<sequence>MKSMIISISIIAIGLLAVSSFFIAVNESEYVVVTQFGNPVNTIDQAGLHRKLPWQTVNRFDRRVQLYESPMIEYLTGDKKNVVLQSFVCWRIEDPLEFFRAVRTFESATQKLDDLVCASIGAKLGDYKMANLISVNPGEVLIPEMESVIADEVNKKTADGYGISVMRVGISRLALPEDNAQSVYKRMEAERSAIASEYRALGEEEAERVRAQADREKSDIIADAYRQAQMIRGEGDAQAAKIYADAYSKAPDFFRLVRSLEAYKKMLNKQSVVVMSADSDLLKYLNGACLAEHEGNSAGAK</sequence>
<dbReference type="EMBL" id="QZKI01000131">
    <property type="protein sequence ID" value="RJP64981.1"/>
    <property type="molecule type" value="Genomic_DNA"/>
</dbReference>
<dbReference type="NCBIfam" id="TIGR01932">
    <property type="entry name" value="hflC"/>
    <property type="match status" value="1"/>
</dbReference>
<evidence type="ECO:0000256" key="6">
    <source>
        <dbReference type="PIRNR" id="PIRNR005651"/>
    </source>
</evidence>
<dbReference type="GO" id="GO:0006508">
    <property type="term" value="P:proteolysis"/>
    <property type="evidence" value="ECO:0007669"/>
    <property type="project" value="UniProtKB-KW"/>
</dbReference>
<dbReference type="PANTHER" id="PTHR42911:SF1">
    <property type="entry name" value="MODULATOR OF FTSH PROTEASE HFLC"/>
    <property type="match status" value="1"/>
</dbReference>
<dbReference type="SUPFAM" id="SSF117892">
    <property type="entry name" value="Band 7/SPFH domain"/>
    <property type="match status" value="1"/>
</dbReference>
<proteinExistence type="inferred from homology"/>
<dbReference type="GO" id="GO:0016020">
    <property type="term" value="C:membrane"/>
    <property type="evidence" value="ECO:0007669"/>
    <property type="project" value="UniProtKB-SubCell"/>
</dbReference>
<evidence type="ECO:0000256" key="4">
    <source>
        <dbReference type="ARBA" id="ARBA00022989"/>
    </source>
</evidence>
<dbReference type="InterPro" id="IPR001107">
    <property type="entry name" value="Band_7"/>
</dbReference>
<dbReference type="GO" id="GO:0008233">
    <property type="term" value="F:peptidase activity"/>
    <property type="evidence" value="ECO:0007669"/>
    <property type="project" value="UniProtKB-KW"/>
</dbReference>
<keyword evidence="8" id="KW-0645">Protease</keyword>
<dbReference type="SMART" id="SM00244">
    <property type="entry name" value="PHB"/>
    <property type="match status" value="1"/>
</dbReference>
<evidence type="ECO:0000313" key="8">
    <source>
        <dbReference type="EMBL" id="RJP64981.1"/>
    </source>
</evidence>
<dbReference type="Pfam" id="PF01145">
    <property type="entry name" value="Band_7"/>
    <property type="match status" value="1"/>
</dbReference>
<evidence type="ECO:0000256" key="3">
    <source>
        <dbReference type="ARBA" id="ARBA00022692"/>
    </source>
</evidence>
<dbReference type="PIRSF" id="PIRSF005651">
    <property type="entry name" value="HflC"/>
    <property type="match status" value="1"/>
</dbReference>
<keyword evidence="4" id="KW-1133">Transmembrane helix</keyword>
<feature type="domain" description="Band 7" evidence="7">
    <location>
        <begin position="19"/>
        <end position="187"/>
    </location>
</feature>
<dbReference type="CDD" id="cd03405">
    <property type="entry name" value="SPFH_HflC"/>
    <property type="match status" value="1"/>
</dbReference>
<organism evidence="8 9">
    <name type="scientific">Candidatus Abyssobacteria bacterium SURF_17</name>
    <dbReference type="NCBI Taxonomy" id="2093361"/>
    <lineage>
        <taxon>Bacteria</taxon>
        <taxon>Pseudomonadati</taxon>
        <taxon>Candidatus Hydrogenedentota</taxon>
        <taxon>Candidatus Abyssobacteria</taxon>
    </lineage>
</organism>
<keyword evidence="5" id="KW-0472">Membrane</keyword>
<comment type="caution">
    <text evidence="8">The sequence shown here is derived from an EMBL/GenBank/DDBJ whole genome shotgun (WGS) entry which is preliminary data.</text>
</comment>